<dbReference type="Pfam" id="PF02626">
    <property type="entry name" value="CT_A_B"/>
    <property type="match status" value="1"/>
</dbReference>
<reference evidence="5 6" key="1">
    <citation type="submission" date="2023-03" db="EMBL/GenBank/DDBJ databases">
        <title>Bacillus Genome Sequencing.</title>
        <authorList>
            <person name="Dunlap C."/>
        </authorList>
    </citation>
    <scope>NUCLEOTIDE SEQUENCE [LARGE SCALE GENOMIC DNA]</scope>
    <source>
        <strain evidence="5 6">NRS-1717</strain>
    </source>
</reference>
<gene>
    <name evidence="5" type="ORF">P9271_20220</name>
</gene>
<keyword evidence="3" id="KW-0067">ATP-binding</keyword>
<evidence type="ECO:0000313" key="6">
    <source>
        <dbReference type="Proteomes" id="UP001342826"/>
    </source>
</evidence>
<dbReference type="RefSeq" id="WP_328015813.1">
    <property type="nucleotide sequence ID" value="NZ_JARTFS010000018.1"/>
</dbReference>
<evidence type="ECO:0000256" key="1">
    <source>
        <dbReference type="ARBA" id="ARBA00022741"/>
    </source>
</evidence>
<keyword evidence="1" id="KW-0547">Nucleotide-binding</keyword>
<proteinExistence type="predicted"/>
<dbReference type="InterPro" id="IPR003778">
    <property type="entry name" value="CT_A_B"/>
</dbReference>
<protein>
    <submittedName>
        <fullName evidence="5">Biotin-dependent carboxyltransferase family protein</fullName>
    </submittedName>
</protein>
<evidence type="ECO:0000259" key="4">
    <source>
        <dbReference type="SMART" id="SM00797"/>
    </source>
</evidence>
<dbReference type="PANTHER" id="PTHR43309">
    <property type="entry name" value="5-OXOPROLINASE SUBUNIT C"/>
    <property type="match status" value="1"/>
</dbReference>
<comment type="caution">
    <text evidence="5">The sequence shown here is derived from an EMBL/GenBank/DDBJ whole genome shotgun (WGS) entry which is preliminary data.</text>
</comment>
<dbReference type="SUPFAM" id="SSF50891">
    <property type="entry name" value="Cyclophilin-like"/>
    <property type="match status" value="1"/>
</dbReference>
<dbReference type="Proteomes" id="UP001342826">
    <property type="component" value="Unassembled WGS sequence"/>
</dbReference>
<sequence>MSIHILKPGLLTTVQDMGRYGFQKYGVVVSGAMDSVAARLANIVVGNDEREALLELTLTGPTISFSKDAVISICGADFSPQINGEKLPMWRPVLIHGQSVLQFSNVKEGCRAYIAVAGGIDIPLVMGSRSTYIRAQIGGFKGRALKREDVLQIKESSGFSARLTEKLRQVNSSPFSAANWTPHYNWRKLYSKNNPIRFIRGPQYELFSNKVLNEHYFQISPQSDRMGYRLTGHILSPIEKTELFSEAVPIGTIQVPPDGNPIILMADRQTTGGYPILGIVASVDIPVLAQMKPGDKLKLKEITLEDAEKELIERETALQLLKQTVKLAIGEM</sequence>
<feature type="domain" description="Carboxyltransferase" evidence="4">
    <location>
        <begin position="24"/>
        <end position="317"/>
    </location>
</feature>
<evidence type="ECO:0000256" key="3">
    <source>
        <dbReference type="ARBA" id="ARBA00022840"/>
    </source>
</evidence>
<dbReference type="PANTHER" id="PTHR43309:SF5">
    <property type="entry name" value="5-OXOPROLINASE SUBUNIT C"/>
    <property type="match status" value="1"/>
</dbReference>
<dbReference type="InterPro" id="IPR052708">
    <property type="entry name" value="PxpC"/>
</dbReference>
<keyword evidence="2" id="KW-0378">Hydrolase</keyword>
<accession>A0ABU6P2Q6</accession>
<dbReference type="EMBL" id="JARTFS010000018">
    <property type="protein sequence ID" value="MED4403640.1"/>
    <property type="molecule type" value="Genomic_DNA"/>
</dbReference>
<keyword evidence="6" id="KW-1185">Reference proteome</keyword>
<name>A0ABU6P2Q6_9BACI</name>
<evidence type="ECO:0000313" key="5">
    <source>
        <dbReference type="EMBL" id="MED4403640.1"/>
    </source>
</evidence>
<evidence type="ECO:0000256" key="2">
    <source>
        <dbReference type="ARBA" id="ARBA00022801"/>
    </source>
</evidence>
<dbReference type="NCBIfam" id="TIGR00724">
    <property type="entry name" value="urea_amlyse_rel"/>
    <property type="match status" value="1"/>
</dbReference>
<dbReference type="InterPro" id="IPR029000">
    <property type="entry name" value="Cyclophilin-like_dom_sf"/>
</dbReference>
<dbReference type="SMART" id="SM00797">
    <property type="entry name" value="AHS2"/>
    <property type="match status" value="1"/>
</dbReference>
<dbReference type="Gene3D" id="2.40.100.10">
    <property type="entry name" value="Cyclophilin-like"/>
    <property type="match status" value="1"/>
</dbReference>
<organism evidence="5 6">
    <name type="scientific">Metabacillus fastidiosus</name>
    <dbReference type="NCBI Taxonomy" id="1458"/>
    <lineage>
        <taxon>Bacteria</taxon>
        <taxon>Bacillati</taxon>
        <taxon>Bacillota</taxon>
        <taxon>Bacilli</taxon>
        <taxon>Bacillales</taxon>
        <taxon>Bacillaceae</taxon>
        <taxon>Metabacillus</taxon>
    </lineage>
</organism>